<evidence type="ECO:0008006" key="4">
    <source>
        <dbReference type="Google" id="ProtNLM"/>
    </source>
</evidence>
<keyword evidence="1" id="KW-0812">Transmembrane</keyword>
<keyword evidence="1" id="KW-0472">Membrane</keyword>
<sequence>MILRINQKIFLSSLLIFIYVIVVIPVVKAVEPIKFQPQITVPNSDFKAGTAITVNGSTLGEYIAAIYKYGVSVVSVLAVVMVMLGGWRWIFAAGNAGEITTAKSIIASALIGLVIMSVSYLLLNIINPALVNLPDLNADKVVIEVGCPGVVNNCDAINNLALPNIEQYSKYLQMSTDSESNKKYFQKDQCQPAIYSDKCGLPKNLCYWGQEDYTTQTVGADDQCRSVIDKSCDTGGNTDLKCKFGDIQLYCETYWNNRCSLGSYGSQCDDNTECATGFCDLDGSVSAQGSHTCSDLGAFGGNGGGSCTQVISGPCSVTDLQNGCFGTMNKEEQASGICGVESGGNPSAESGSDICAEDGKPFSIGLFQTNLTVHTLKDSNNQLVNCPSAFNHAAQWDAGAKKYHCQVVNINLYNQCVTLAKTAAININKACTLLQARPGWADWGSCGGSWGSNSKCCYQ</sequence>
<keyword evidence="1" id="KW-1133">Transmembrane helix</keyword>
<proteinExistence type="predicted"/>
<evidence type="ECO:0000313" key="3">
    <source>
        <dbReference type="Proteomes" id="UP000230405"/>
    </source>
</evidence>
<dbReference type="AlphaFoldDB" id="A0A2M7VDC7"/>
<dbReference type="EMBL" id="PFPO01000089">
    <property type="protein sequence ID" value="PIZ98418.1"/>
    <property type="molecule type" value="Genomic_DNA"/>
</dbReference>
<feature type="transmembrane region" description="Helical" evidence="1">
    <location>
        <begin position="102"/>
        <end position="123"/>
    </location>
</feature>
<organism evidence="2 3">
    <name type="scientific">Candidatus Komeilibacteria bacterium CG_4_10_14_0_2_um_filter_37_10</name>
    <dbReference type="NCBI Taxonomy" id="1974470"/>
    <lineage>
        <taxon>Bacteria</taxon>
        <taxon>Candidatus Komeiliibacteriota</taxon>
    </lineage>
</organism>
<gene>
    <name evidence="2" type="ORF">COX77_04720</name>
</gene>
<comment type="caution">
    <text evidence="2">The sequence shown here is derived from an EMBL/GenBank/DDBJ whole genome shotgun (WGS) entry which is preliminary data.</text>
</comment>
<reference evidence="3" key="1">
    <citation type="submission" date="2017-09" db="EMBL/GenBank/DDBJ databases">
        <title>Depth-based differentiation of microbial function through sediment-hosted aquifers and enrichment of novel symbionts in the deep terrestrial subsurface.</title>
        <authorList>
            <person name="Probst A.J."/>
            <person name="Ladd B."/>
            <person name="Jarett J.K."/>
            <person name="Geller-Mcgrath D.E."/>
            <person name="Sieber C.M.K."/>
            <person name="Emerson J.B."/>
            <person name="Anantharaman K."/>
            <person name="Thomas B.C."/>
            <person name="Malmstrom R."/>
            <person name="Stieglmeier M."/>
            <person name="Klingl A."/>
            <person name="Woyke T."/>
            <person name="Ryan C.M."/>
            <person name="Banfield J.F."/>
        </authorList>
    </citation>
    <scope>NUCLEOTIDE SEQUENCE [LARGE SCALE GENOMIC DNA]</scope>
</reference>
<name>A0A2M7VDC7_9BACT</name>
<feature type="transmembrane region" description="Helical" evidence="1">
    <location>
        <begin position="66"/>
        <end position="90"/>
    </location>
</feature>
<feature type="transmembrane region" description="Helical" evidence="1">
    <location>
        <begin position="9"/>
        <end position="27"/>
    </location>
</feature>
<dbReference type="Proteomes" id="UP000230405">
    <property type="component" value="Unassembled WGS sequence"/>
</dbReference>
<accession>A0A2M7VDC7</accession>
<protein>
    <recommendedName>
        <fullName evidence="4">Transglycosylase SLT domain-containing protein</fullName>
    </recommendedName>
</protein>
<evidence type="ECO:0000256" key="1">
    <source>
        <dbReference type="SAM" id="Phobius"/>
    </source>
</evidence>
<evidence type="ECO:0000313" key="2">
    <source>
        <dbReference type="EMBL" id="PIZ98418.1"/>
    </source>
</evidence>